<keyword evidence="6" id="KW-1185">Reference proteome</keyword>
<dbReference type="InterPro" id="IPR032466">
    <property type="entry name" value="Metal_Hydrolase"/>
</dbReference>
<dbReference type="PANTHER" id="PTHR43794:SF11">
    <property type="entry name" value="AMIDOHYDROLASE-RELATED DOMAIN-CONTAINING PROTEIN"/>
    <property type="match status" value="1"/>
</dbReference>
<protein>
    <submittedName>
        <fullName evidence="5">Amidohydrolase family protein</fullName>
    </submittedName>
</protein>
<dbReference type="AlphaFoldDB" id="A0A8J6PRU1"/>
<evidence type="ECO:0000313" key="6">
    <source>
        <dbReference type="Proteomes" id="UP000643405"/>
    </source>
</evidence>
<dbReference type="GO" id="GO:0016810">
    <property type="term" value="F:hydrolase activity, acting on carbon-nitrogen (but not peptide) bonds"/>
    <property type="evidence" value="ECO:0007669"/>
    <property type="project" value="InterPro"/>
</dbReference>
<dbReference type="InterPro" id="IPR050287">
    <property type="entry name" value="MTA/SAH_deaminase"/>
</dbReference>
<dbReference type="InterPro" id="IPR011059">
    <property type="entry name" value="Metal-dep_hydrolase_composite"/>
</dbReference>
<dbReference type="Pfam" id="PF01979">
    <property type="entry name" value="Amidohydro_1"/>
    <property type="match status" value="1"/>
</dbReference>
<evidence type="ECO:0000259" key="4">
    <source>
        <dbReference type="Pfam" id="PF01979"/>
    </source>
</evidence>
<name>A0A8J6PRU1_9HYPH</name>
<comment type="similarity">
    <text evidence="1">Belongs to the metallo-dependent hydrolases superfamily. ATZ/TRZ family.</text>
</comment>
<dbReference type="Gene3D" id="3.20.20.140">
    <property type="entry name" value="Metal-dependent hydrolases"/>
    <property type="match status" value="1"/>
</dbReference>
<dbReference type="EMBL" id="JACVVX010000001">
    <property type="protein sequence ID" value="MBD0413834.1"/>
    <property type="molecule type" value="Genomic_DNA"/>
</dbReference>
<gene>
    <name evidence="5" type="ORF">ICI42_04110</name>
</gene>
<evidence type="ECO:0000256" key="2">
    <source>
        <dbReference type="ARBA" id="ARBA00022801"/>
    </source>
</evidence>
<dbReference type="RefSeq" id="WP_188163235.1">
    <property type="nucleotide sequence ID" value="NZ_JACVVX010000001.1"/>
</dbReference>
<proteinExistence type="inferred from homology"/>
<dbReference type="Proteomes" id="UP000643405">
    <property type="component" value="Unassembled WGS sequence"/>
</dbReference>
<dbReference type="SUPFAM" id="SSF51556">
    <property type="entry name" value="Metallo-dependent hydrolases"/>
    <property type="match status" value="1"/>
</dbReference>
<reference evidence="5" key="1">
    <citation type="submission" date="2020-09" db="EMBL/GenBank/DDBJ databases">
        <title>Genome seq and assembly of Tianweitania sp.</title>
        <authorList>
            <person name="Chhetri G."/>
        </authorList>
    </citation>
    <scope>NUCLEOTIDE SEQUENCE</scope>
    <source>
        <strain evidence="5">Rool2</strain>
    </source>
</reference>
<evidence type="ECO:0000256" key="1">
    <source>
        <dbReference type="ARBA" id="ARBA00006745"/>
    </source>
</evidence>
<dbReference type="InterPro" id="IPR006680">
    <property type="entry name" value="Amidohydro-rel"/>
</dbReference>
<accession>A0A8J6PRU1</accession>
<feature type="domain" description="Amidohydrolase-related" evidence="4">
    <location>
        <begin position="45"/>
        <end position="368"/>
    </location>
</feature>
<evidence type="ECO:0000313" key="5">
    <source>
        <dbReference type="EMBL" id="MBD0413834.1"/>
    </source>
</evidence>
<keyword evidence="2" id="KW-0378">Hydrolase</keyword>
<dbReference type="SUPFAM" id="SSF51338">
    <property type="entry name" value="Composite domain of metallo-dependent hydrolases"/>
    <property type="match status" value="1"/>
</dbReference>
<comment type="caution">
    <text evidence="5">The sequence shown here is derived from an EMBL/GenBank/DDBJ whole genome shotgun (WGS) entry which is preliminary data.</text>
</comment>
<sequence length="466" mass="50889">MTSSENEAVPGRLLNQPGRSKTERVTDLRPLLPQGASAPVSGDLVMAAPFNAHDHGYGVRTLDFGGVDDALEAWIPSLRLRPRTNPYLETLVAFGRMAKGGIAGTIHCHNSLNVDRMVDEALAVIRAAGDVGIRLGLSCPMLDFDAWAYDGGPERLRPHFSESDWADLSQTIPRYAPVEVQIAAVDAVAAANTNPTVTVQYGPIGPQWCSNALLQRIAEASALNDRRIHMHLLESPRQRQWLDRRFPQGIVTYLDEIGFLSPRLAVAHGVQLRPDEYELLAERDVQLASNPSANLRLRSGIAPLGQAVAHGLKFGIGLDGTGMDDDQDLWREMRVAYLLHGGRDLTRGFTAEALFTAATSTAAHIVGAPEGRDQVVIDYDALTEDSLFGDVDEAEVLLARMTAGHVRALYVEGREIVADGKLVGVDFEAAHHELMDQARADMPRLQQERGRSRALAEATRAYYAGW</sequence>
<evidence type="ECO:0000256" key="3">
    <source>
        <dbReference type="SAM" id="MobiDB-lite"/>
    </source>
</evidence>
<feature type="region of interest" description="Disordered" evidence="3">
    <location>
        <begin position="1"/>
        <end position="29"/>
    </location>
</feature>
<organism evidence="5 6">
    <name type="scientific">Oryzicola mucosus</name>
    <dbReference type="NCBI Taxonomy" id="2767425"/>
    <lineage>
        <taxon>Bacteria</taxon>
        <taxon>Pseudomonadati</taxon>
        <taxon>Pseudomonadota</taxon>
        <taxon>Alphaproteobacteria</taxon>
        <taxon>Hyphomicrobiales</taxon>
        <taxon>Phyllobacteriaceae</taxon>
        <taxon>Oryzicola</taxon>
    </lineage>
</organism>
<dbReference type="PANTHER" id="PTHR43794">
    <property type="entry name" value="AMINOHYDROLASE SSNA-RELATED"/>
    <property type="match status" value="1"/>
</dbReference>